<evidence type="ECO:0000313" key="2">
    <source>
        <dbReference type="EMBL" id="MCL1127671.1"/>
    </source>
</evidence>
<dbReference type="Proteomes" id="UP001203423">
    <property type="component" value="Unassembled WGS sequence"/>
</dbReference>
<organism evidence="2 3">
    <name type="scientific">Shewanella surugensis</name>
    <dbReference type="NCBI Taxonomy" id="212020"/>
    <lineage>
        <taxon>Bacteria</taxon>
        <taxon>Pseudomonadati</taxon>
        <taxon>Pseudomonadota</taxon>
        <taxon>Gammaproteobacteria</taxon>
        <taxon>Alteromonadales</taxon>
        <taxon>Shewanellaceae</taxon>
        <taxon>Shewanella</taxon>
    </lineage>
</organism>
<dbReference type="Pfam" id="PF12760">
    <property type="entry name" value="Zn_ribbon_IS1595"/>
    <property type="match status" value="1"/>
</dbReference>
<accession>A0ABT0LKI3</accession>
<gene>
    <name evidence="2" type="ORF">L2764_25160</name>
</gene>
<dbReference type="InterPro" id="IPR024442">
    <property type="entry name" value="Transposase_Zn_ribbon"/>
</dbReference>
<reference evidence="2 3" key="1">
    <citation type="submission" date="2022-01" db="EMBL/GenBank/DDBJ databases">
        <title>Whole genome-based taxonomy of the Shewanellaceae.</title>
        <authorList>
            <person name="Martin-Rodriguez A.J."/>
        </authorList>
    </citation>
    <scope>NUCLEOTIDE SEQUENCE [LARGE SCALE GENOMIC DNA]</scope>
    <source>
        <strain evidence="2 3">DSM 17177</strain>
    </source>
</reference>
<comment type="caution">
    <text evidence="2">The sequence shown here is derived from an EMBL/GenBank/DDBJ whole genome shotgun (WGS) entry which is preliminary data.</text>
</comment>
<evidence type="ECO:0000259" key="1">
    <source>
        <dbReference type="SMART" id="SM01126"/>
    </source>
</evidence>
<dbReference type="SMART" id="SM01126">
    <property type="entry name" value="DDE_Tnp_IS1595"/>
    <property type="match status" value="1"/>
</dbReference>
<protein>
    <submittedName>
        <fullName evidence="2">IS1595 family transposase</fullName>
    </submittedName>
</protein>
<dbReference type="InterPro" id="IPR024445">
    <property type="entry name" value="Tnp_ISXO2-like"/>
</dbReference>
<feature type="domain" description="ISXO2-like transposase" evidence="1">
    <location>
        <begin position="129"/>
        <end position="269"/>
    </location>
</feature>
<dbReference type="RefSeq" id="WP_248943108.1">
    <property type="nucleotide sequence ID" value="NZ_JAKIKS010000190.1"/>
</dbReference>
<proteinExistence type="predicted"/>
<dbReference type="Pfam" id="PF12762">
    <property type="entry name" value="DDE_Tnp_IS1595"/>
    <property type="match status" value="1"/>
</dbReference>
<name>A0ABT0LKI3_9GAMM</name>
<keyword evidence="3" id="KW-1185">Reference proteome</keyword>
<dbReference type="EMBL" id="JAKIKS010000190">
    <property type="protein sequence ID" value="MCL1127671.1"/>
    <property type="molecule type" value="Genomic_DNA"/>
</dbReference>
<sequence>MKTPGASFFEWQRQFGSEIDCLNHLKHMRWPIGFICPRCSCEHSYQLATRDVYECSQCHKQTSITADTLFHGSRIPLAKWFWAIYFLGSDKGSISALRLSKLIEVNWRTARLILSKLRTAMGHRDSLYRLSGIIEIDDALVGGKRKGKRGRGAAGKTPVLVAVESKGKGAGFIAMQAVDSVCHEAVKDFVTRHLNAQQEVHTDGFPALNIIDNTQQHEARVTPSELVDEWLPWVHIAIGNLKAFLLGTFHGVSGKYLQEYLGEFCYRFNRRKMEKEIPNRLLKLAIIHAPVHSY</sequence>
<evidence type="ECO:0000313" key="3">
    <source>
        <dbReference type="Proteomes" id="UP001203423"/>
    </source>
</evidence>
<dbReference type="NCBIfam" id="NF033547">
    <property type="entry name" value="transpos_IS1595"/>
    <property type="match status" value="1"/>
</dbReference>